<evidence type="ECO:0000256" key="1">
    <source>
        <dbReference type="ARBA" id="ARBA00022603"/>
    </source>
</evidence>
<dbReference type="PROSITE" id="PS51683">
    <property type="entry name" value="SAM_OMT_II"/>
    <property type="match status" value="1"/>
</dbReference>
<dbReference type="GO" id="GO:0046983">
    <property type="term" value="F:protein dimerization activity"/>
    <property type="evidence" value="ECO:0007669"/>
    <property type="project" value="InterPro"/>
</dbReference>
<dbReference type="GO" id="GO:0032259">
    <property type="term" value="P:methylation"/>
    <property type="evidence" value="ECO:0007669"/>
    <property type="project" value="UniProtKB-KW"/>
</dbReference>
<keyword evidence="6" id="KW-1185">Reference proteome</keyword>
<dbReference type="PANTHER" id="PTHR43712:SF2">
    <property type="entry name" value="O-METHYLTRANSFERASE CICE"/>
    <property type="match status" value="1"/>
</dbReference>
<evidence type="ECO:0000313" key="6">
    <source>
        <dbReference type="Proteomes" id="UP000466396"/>
    </source>
</evidence>
<keyword evidence="2 5" id="KW-0808">Transferase</keyword>
<dbReference type="SUPFAM" id="SSF46785">
    <property type="entry name" value="Winged helix' DNA-binding domain"/>
    <property type="match status" value="1"/>
</dbReference>
<gene>
    <name evidence="5" type="ORF">MLAC_06140</name>
</gene>
<dbReference type="Proteomes" id="UP000466396">
    <property type="component" value="Chromosome"/>
</dbReference>
<dbReference type="STRING" id="169765.AWC15_03875"/>
<dbReference type="RefSeq" id="WP_085161744.1">
    <property type="nucleotide sequence ID" value="NZ_AP022581.1"/>
</dbReference>
<dbReference type="Gene3D" id="1.10.10.10">
    <property type="entry name" value="Winged helix-like DNA-binding domain superfamily/Winged helix DNA-binding domain"/>
    <property type="match status" value="1"/>
</dbReference>
<organism evidence="5 6">
    <name type="scientific">Mycobacterium lacus</name>
    <dbReference type="NCBI Taxonomy" id="169765"/>
    <lineage>
        <taxon>Bacteria</taxon>
        <taxon>Bacillati</taxon>
        <taxon>Actinomycetota</taxon>
        <taxon>Actinomycetes</taxon>
        <taxon>Mycobacteriales</taxon>
        <taxon>Mycobacteriaceae</taxon>
        <taxon>Mycobacterium</taxon>
    </lineage>
</organism>
<keyword evidence="1 5" id="KW-0489">Methyltransferase</keyword>
<dbReference type="SUPFAM" id="SSF53335">
    <property type="entry name" value="S-adenosyl-L-methionine-dependent methyltransferases"/>
    <property type="match status" value="1"/>
</dbReference>
<dbReference type="EMBL" id="AP022581">
    <property type="protein sequence ID" value="BBX95320.1"/>
    <property type="molecule type" value="Genomic_DNA"/>
</dbReference>
<dbReference type="Gene3D" id="3.40.50.150">
    <property type="entry name" value="Vaccinia Virus protein VP39"/>
    <property type="match status" value="1"/>
</dbReference>
<dbReference type="PANTHER" id="PTHR43712">
    <property type="entry name" value="PUTATIVE (AFU_ORTHOLOGUE AFUA_4G14580)-RELATED"/>
    <property type="match status" value="1"/>
</dbReference>
<dbReference type="InterPro" id="IPR016461">
    <property type="entry name" value="COMT-like"/>
</dbReference>
<evidence type="ECO:0000256" key="2">
    <source>
        <dbReference type="ARBA" id="ARBA00022679"/>
    </source>
</evidence>
<dbReference type="InterPro" id="IPR029063">
    <property type="entry name" value="SAM-dependent_MTases_sf"/>
</dbReference>
<sequence>MVLDVAPAARIGAPRRDIQRERLMMRAFQNPILGPLLRRFGGPQDILQMGMSFWSSRLVLSAVDSGLFTELANGPRFEQELADALGWHPRAAGTAFDALVAARLLRRDRAGRYTNTIRSAVFLDRAKPSYAGGLMELSSKRLYDLWSGLDDLLRTGRPGAQEERGDNEFFATMYRDPLALKAFLTGMTGISTGEAMLLAARFPWQRFRTFADIGCAQGALPVRVALSHRHLRGTGFDFPVVGPIFREYVTSFGLENRLSFVAGDFLEVPLPRADVISFGHVFHGRNRRIRQELVAKAYAAAPAGGAVIVYDAMIRPGLGQSRHNYQSLLSSLNIMLESREGYESSTTACADLLRAGGFTRVKVRHLIGPTSAVFGYKPGRLPPIDG</sequence>
<dbReference type="InterPro" id="IPR036390">
    <property type="entry name" value="WH_DNA-bd_sf"/>
</dbReference>
<dbReference type="GO" id="GO:0008171">
    <property type="term" value="F:O-methyltransferase activity"/>
    <property type="evidence" value="ECO:0007669"/>
    <property type="project" value="InterPro"/>
</dbReference>
<dbReference type="AlphaFoldDB" id="A0A1X1XZC2"/>
<dbReference type="KEGG" id="mlj:MLAC_06140"/>
<dbReference type="InterPro" id="IPR036388">
    <property type="entry name" value="WH-like_DNA-bd_sf"/>
</dbReference>
<evidence type="ECO:0000259" key="4">
    <source>
        <dbReference type="Pfam" id="PF00891"/>
    </source>
</evidence>
<name>A0A1X1XZC2_9MYCO</name>
<feature type="domain" description="O-methyltransferase C-terminal" evidence="4">
    <location>
        <begin position="146"/>
        <end position="358"/>
    </location>
</feature>
<dbReference type="OrthoDB" id="582216at2"/>
<dbReference type="InterPro" id="IPR001077">
    <property type="entry name" value="COMT_C"/>
</dbReference>
<accession>A0A1X1XZC2</accession>
<evidence type="ECO:0000256" key="3">
    <source>
        <dbReference type="ARBA" id="ARBA00022691"/>
    </source>
</evidence>
<reference evidence="5 6" key="1">
    <citation type="journal article" date="2019" name="Emerg. Microbes Infect.">
        <title>Comprehensive subspecies identification of 175 nontuberculous mycobacteria species based on 7547 genomic profiles.</title>
        <authorList>
            <person name="Matsumoto Y."/>
            <person name="Kinjo T."/>
            <person name="Motooka D."/>
            <person name="Nabeya D."/>
            <person name="Jung N."/>
            <person name="Uechi K."/>
            <person name="Horii T."/>
            <person name="Iida T."/>
            <person name="Fujita J."/>
            <person name="Nakamura S."/>
        </authorList>
    </citation>
    <scope>NUCLEOTIDE SEQUENCE [LARGE SCALE GENOMIC DNA]</scope>
    <source>
        <strain evidence="5 6">JCM 15657</strain>
    </source>
</reference>
<protein>
    <submittedName>
        <fullName evidence="5">Methyltransferase/methylase</fullName>
    </submittedName>
</protein>
<keyword evidence="3" id="KW-0949">S-adenosyl-L-methionine</keyword>
<evidence type="ECO:0000313" key="5">
    <source>
        <dbReference type="EMBL" id="BBX95320.1"/>
    </source>
</evidence>
<proteinExistence type="predicted"/>
<dbReference type="Pfam" id="PF00891">
    <property type="entry name" value="Methyltransf_2"/>
    <property type="match status" value="1"/>
</dbReference>